<evidence type="ECO:0000313" key="2">
    <source>
        <dbReference type="EMBL" id="CAB3261803.1"/>
    </source>
</evidence>
<evidence type="ECO:0000256" key="1">
    <source>
        <dbReference type="SAM" id="MobiDB-lite"/>
    </source>
</evidence>
<accession>A0A8S1BPY1</accession>
<keyword evidence="3" id="KW-1185">Reference proteome</keyword>
<dbReference type="Proteomes" id="UP000494106">
    <property type="component" value="Unassembled WGS sequence"/>
</dbReference>
<name>A0A8S1BPY1_ARCPL</name>
<comment type="caution">
    <text evidence="2">The sequence shown here is derived from an EMBL/GenBank/DDBJ whole genome shotgun (WGS) entry which is preliminary data.</text>
</comment>
<organism evidence="2 3">
    <name type="scientific">Arctia plantaginis</name>
    <name type="common">Wood tiger moth</name>
    <name type="synonym">Phalaena plantaginis</name>
    <dbReference type="NCBI Taxonomy" id="874455"/>
    <lineage>
        <taxon>Eukaryota</taxon>
        <taxon>Metazoa</taxon>
        <taxon>Ecdysozoa</taxon>
        <taxon>Arthropoda</taxon>
        <taxon>Hexapoda</taxon>
        <taxon>Insecta</taxon>
        <taxon>Pterygota</taxon>
        <taxon>Neoptera</taxon>
        <taxon>Endopterygota</taxon>
        <taxon>Lepidoptera</taxon>
        <taxon>Glossata</taxon>
        <taxon>Ditrysia</taxon>
        <taxon>Noctuoidea</taxon>
        <taxon>Erebidae</taxon>
        <taxon>Arctiinae</taxon>
        <taxon>Arctia</taxon>
    </lineage>
</organism>
<feature type="region of interest" description="Disordered" evidence="1">
    <location>
        <begin position="38"/>
        <end position="84"/>
    </location>
</feature>
<dbReference type="AlphaFoldDB" id="A0A8S1BPY1"/>
<feature type="compositionally biased region" description="Basic and acidic residues" evidence="1">
    <location>
        <begin position="67"/>
        <end position="84"/>
    </location>
</feature>
<gene>
    <name evidence="2" type="ORF">APLA_LOCUS18175</name>
</gene>
<sequence>MPRAQPNTARRRVYWWSPEIARLRQACVTARRQWSRFRRRRSPSRRCGSERGGAVRGLQGCQEDPSGSDKRAKSEARREMLETL</sequence>
<proteinExistence type="predicted"/>
<dbReference type="EMBL" id="CADEBC010000858">
    <property type="protein sequence ID" value="CAB3261803.1"/>
    <property type="molecule type" value="Genomic_DNA"/>
</dbReference>
<dbReference type="OrthoDB" id="415822at2759"/>
<evidence type="ECO:0000313" key="3">
    <source>
        <dbReference type="Proteomes" id="UP000494106"/>
    </source>
</evidence>
<reference evidence="2 3" key="1">
    <citation type="submission" date="2020-04" db="EMBL/GenBank/DDBJ databases">
        <authorList>
            <person name="Wallbank WR R."/>
            <person name="Pardo Diaz C."/>
            <person name="Kozak K."/>
            <person name="Martin S."/>
            <person name="Jiggins C."/>
            <person name="Moest M."/>
            <person name="Warren A I."/>
            <person name="Byers J.R.P. K."/>
            <person name="Montejo-Kovacevich G."/>
            <person name="Yen C E."/>
        </authorList>
    </citation>
    <scope>NUCLEOTIDE SEQUENCE [LARGE SCALE GENOMIC DNA]</scope>
</reference>
<protein>
    <submittedName>
        <fullName evidence="2">Uncharacterized protein</fullName>
    </submittedName>
</protein>